<sequence>MPQPRQRLIQAEDLFRIALPGSPSLSPDGSQIAFAVKKTDAKKNRYLSHIYSISTKGGRPRQMTTGEQIDGSPAWSPNGRWIAFISNREDKSQIWLLPADGGEARPLTNLAGGPVRDLAWSPDSRKILFGHRIQPKEDPEKKKLKATYKHITRLTHKLDGDGYWPAERWHLWTIGVAGGKARQITFGEDDDSSASWSPDSRRIAFISNRLEDADWHYENSDLYLANADGKRLRKLTTRFGSCEIPTWSNDGKTIYYLGNYAKDGEWNAHPMQVFQISASGGREKNLTPKLDYWTLNMMVTDTASASAGAILLPYTDDGEERLLIYSSERGGTRLYSLSTKTGKLRREFVEDANVIGVSVHRDGNQAAVAMARMMDAGDIYTLPLNGSGAARRLTHVNKAVFNSCRLTEPEEILFHNGQTKIQGWVLKPPGFKPERKYPMLLEVHGGPMCQYGYTFFHEMHLLAAKGYVVTFCNPRGSDGYGTKFRSCIDGKWGTVDYDDCMAVVNSMTRKRYVDSKRLGILGGSYGGFMTTWVVGHTNKFKAAVTQRSAGNMYTMYCSSDFGYSRKYKYKAYPWENPMRYLKDSPNFYAGKMKTPLLIIHSENDLRCPLINAQELFTSLKLQKKTVELVQFEGEFHGLSRGGKPMNRLERLNRIVAWFQRYL</sequence>
<protein>
    <submittedName>
        <fullName evidence="4">S9 family peptidase</fullName>
    </submittedName>
</protein>
<dbReference type="SUPFAM" id="SSF53474">
    <property type="entry name" value="alpha/beta-Hydrolases"/>
    <property type="match status" value="1"/>
</dbReference>
<evidence type="ECO:0000313" key="4">
    <source>
        <dbReference type="EMBL" id="MBU2690666.1"/>
    </source>
</evidence>
<evidence type="ECO:0000259" key="3">
    <source>
        <dbReference type="Pfam" id="PF00326"/>
    </source>
</evidence>
<dbReference type="Pfam" id="PF00326">
    <property type="entry name" value="Peptidase_S9"/>
    <property type="match status" value="1"/>
</dbReference>
<evidence type="ECO:0000256" key="1">
    <source>
        <dbReference type="ARBA" id="ARBA00022801"/>
    </source>
</evidence>
<keyword evidence="2" id="KW-0720">Serine protease</keyword>
<comment type="caution">
    <text evidence="4">The sequence shown here is derived from an EMBL/GenBank/DDBJ whole genome shotgun (WGS) entry which is preliminary data.</text>
</comment>
<proteinExistence type="predicted"/>
<dbReference type="InterPro" id="IPR029058">
    <property type="entry name" value="AB_hydrolase_fold"/>
</dbReference>
<dbReference type="InterPro" id="IPR001375">
    <property type="entry name" value="Peptidase_S9_cat"/>
</dbReference>
<dbReference type="SUPFAM" id="SSF82171">
    <property type="entry name" value="DPP6 N-terminal domain-like"/>
    <property type="match status" value="1"/>
</dbReference>
<name>A0A948RUA4_UNCEI</name>
<dbReference type="Proteomes" id="UP000777784">
    <property type="component" value="Unassembled WGS sequence"/>
</dbReference>
<organism evidence="4 5">
    <name type="scientific">Eiseniibacteriota bacterium</name>
    <dbReference type="NCBI Taxonomy" id="2212470"/>
    <lineage>
        <taxon>Bacteria</taxon>
        <taxon>Candidatus Eiseniibacteriota</taxon>
    </lineage>
</organism>
<reference evidence="4" key="1">
    <citation type="submission" date="2021-05" db="EMBL/GenBank/DDBJ databases">
        <title>Energy efficiency and biological interactions define the core microbiome of deep oligotrophic groundwater.</title>
        <authorList>
            <person name="Mehrshad M."/>
            <person name="Lopez-Fernandez M."/>
            <person name="Bell E."/>
            <person name="Bernier-Latmani R."/>
            <person name="Bertilsson S."/>
            <person name="Dopson M."/>
        </authorList>
    </citation>
    <scope>NUCLEOTIDE SEQUENCE</scope>
    <source>
        <strain evidence="4">Modern_marine.mb.64</strain>
    </source>
</reference>
<gene>
    <name evidence="4" type="ORF">KJ970_07030</name>
</gene>
<dbReference type="Gene3D" id="2.120.10.30">
    <property type="entry name" value="TolB, C-terminal domain"/>
    <property type="match status" value="2"/>
</dbReference>
<evidence type="ECO:0000256" key="2">
    <source>
        <dbReference type="ARBA" id="ARBA00022825"/>
    </source>
</evidence>
<keyword evidence="1" id="KW-0378">Hydrolase</keyword>
<dbReference type="EMBL" id="JAHJDP010000034">
    <property type="protein sequence ID" value="MBU2690666.1"/>
    <property type="molecule type" value="Genomic_DNA"/>
</dbReference>
<evidence type="ECO:0000313" key="5">
    <source>
        <dbReference type="Proteomes" id="UP000777784"/>
    </source>
</evidence>
<feature type="domain" description="Peptidase S9 prolyl oligopeptidase catalytic" evidence="3">
    <location>
        <begin position="454"/>
        <end position="662"/>
    </location>
</feature>
<dbReference type="PANTHER" id="PTHR42776">
    <property type="entry name" value="SERINE PEPTIDASE S9 FAMILY MEMBER"/>
    <property type="match status" value="1"/>
</dbReference>
<accession>A0A948RUA4</accession>
<dbReference type="InterPro" id="IPR011659">
    <property type="entry name" value="WD40"/>
</dbReference>
<dbReference type="InterPro" id="IPR011042">
    <property type="entry name" value="6-blade_b-propeller_TolB-like"/>
</dbReference>
<dbReference type="Gene3D" id="3.40.50.1820">
    <property type="entry name" value="alpha/beta hydrolase"/>
    <property type="match status" value="1"/>
</dbReference>
<dbReference type="GO" id="GO:0006508">
    <property type="term" value="P:proteolysis"/>
    <property type="evidence" value="ECO:0007669"/>
    <property type="project" value="InterPro"/>
</dbReference>
<dbReference type="Pfam" id="PF07676">
    <property type="entry name" value="PD40"/>
    <property type="match status" value="4"/>
</dbReference>
<dbReference type="GO" id="GO:0004252">
    <property type="term" value="F:serine-type endopeptidase activity"/>
    <property type="evidence" value="ECO:0007669"/>
    <property type="project" value="TreeGrafter"/>
</dbReference>
<dbReference type="AlphaFoldDB" id="A0A948RUA4"/>
<keyword evidence="2" id="KW-0645">Protease</keyword>
<dbReference type="PANTHER" id="PTHR42776:SF27">
    <property type="entry name" value="DIPEPTIDYL PEPTIDASE FAMILY MEMBER 6"/>
    <property type="match status" value="1"/>
</dbReference>